<dbReference type="CDD" id="cd07534">
    <property type="entry name" value="HAD_CAP"/>
    <property type="match status" value="1"/>
</dbReference>
<evidence type="ECO:0000256" key="2">
    <source>
        <dbReference type="SAM" id="SignalP"/>
    </source>
</evidence>
<protein>
    <submittedName>
        <fullName evidence="3">5'-nucleotidase, lipoprotein e(P4) family</fullName>
    </submittedName>
</protein>
<keyword evidence="3" id="KW-0449">Lipoprotein</keyword>
<feature type="chain" id="PRO_5038587138" evidence="2">
    <location>
        <begin position="31"/>
        <end position="330"/>
    </location>
</feature>
<proteinExistence type="predicted"/>
<dbReference type="InterPro" id="IPR006423">
    <property type="entry name" value="Lipo_e_P4"/>
</dbReference>
<evidence type="ECO:0000313" key="4">
    <source>
        <dbReference type="Proteomes" id="UP000003695"/>
    </source>
</evidence>
<dbReference type="SUPFAM" id="SSF56784">
    <property type="entry name" value="HAD-like"/>
    <property type="match status" value="1"/>
</dbReference>
<dbReference type="GO" id="GO:0009279">
    <property type="term" value="C:cell outer membrane"/>
    <property type="evidence" value="ECO:0007669"/>
    <property type="project" value="InterPro"/>
</dbReference>
<dbReference type="AlphaFoldDB" id="F5VUG0"/>
<dbReference type="Gene3D" id="3.40.50.1000">
    <property type="entry name" value="HAD superfamily/HAD-like"/>
    <property type="match status" value="1"/>
</dbReference>
<feature type="signal peptide" evidence="2">
    <location>
        <begin position="1"/>
        <end position="30"/>
    </location>
</feature>
<dbReference type="NCBIfam" id="TIGR01533">
    <property type="entry name" value="lipo_e_P4"/>
    <property type="match status" value="1"/>
</dbReference>
<dbReference type="EMBL" id="AFNM01000027">
    <property type="protein sequence ID" value="EGL89653.1"/>
    <property type="molecule type" value="Genomic_DNA"/>
</dbReference>
<keyword evidence="1 2" id="KW-0732">Signal</keyword>
<dbReference type="InterPro" id="IPR036412">
    <property type="entry name" value="HAD-like_sf"/>
</dbReference>
<dbReference type="PATRIC" id="fig|1005704.3.peg.864"/>
<name>F5VUG0_STROR</name>
<dbReference type="eggNOG" id="COG2503">
    <property type="taxonomic scope" value="Bacteria"/>
</dbReference>
<evidence type="ECO:0000256" key="1">
    <source>
        <dbReference type="ARBA" id="ARBA00022729"/>
    </source>
</evidence>
<dbReference type="PANTHER" id="PTHR31284">
    <property type="entry name" value="ACID PHOSPHATASE-LIKE PROTEIN"/>
    <property type="match status" value="1"/>
</dbReference>
<dbReference type="PANTHER" id="PTHR31284:SF10">
    <property type="entry name" value="ACID PHOSPHATASE-LIKE PROTEIN"/>
    <property type="match status" value="1"/>
</dbReference>
<evidence type="ECO:0000313" key="3">
    <source>
        <dbReference type="EMBL" id="EGL89653.1"/>
    </source>
</evidence>
<dbReference type="InterPro" id="IPR005519">
    <property type="entry name" value="Acid_phosphat_B-like"/>
</dbReference>
<reference evidence="3 4" key="1">
    <citation type="submission" date="2011-04" db="EMBL/GenBank/DDBJ databases">
        <authorList>
            <person name="Durkin A.S."/>
            <person name="Radune D."/>
            <person name="Hostetler J."/>
            <person name="Torralba M."/>
            <person name="Gillis M."/>
            <person name="Methe B."/>
            <person name="Sutton G."/>
            <person name="Nelson K.E."/>
        </authorList>
    </citation>
    <scope>NUCLEOTIDE SEQUENCE [LARGE SCALE GENOMIC DNA]</scope>
    <source>
        <strain evidence="3 4">SK255</strain>
    </source>
</reference>
<dbReference type="SFLD" id="SFLDS00003">
    <property type="entry name" value="Haloacid_Dehalogenase"/>
    <property type="match status" value="1"/>
</dbReference>
<organism evidence="3 4">
    <name type="scientific">Streptococcus oralis SK255</name>
    <dbReference type="NCBI Taxonomy" id="1005704"/>
    <lineage>
        <taxon>Bacteria</taxon>
        <taxon>Bacillati</taxon>
        <taxon>Bacillota</taxon>
        <taxon>Bacilli</taxon>
        <taxon>Lactobacillales</taxon>
        <taxon>Streptococcaceae</taxon>
        <taxon>Streptococcus</taxon>
    </lineage>
</organism>
<dbReference type="PIRSF" id="PIRSF019271">
    <property type="entry name" value="Acid_Ptase_C"/>
    <property type="match status" value="1"/>
</dbReference>
<dbReference type="Pfam" id="PF03767">
    <property type="entry name" value="Acid_phosphat_B"/>
    <property type="match status" value="1"/>
</dbReference>
<accession>F5VUG0</accession>
<dbReference type="PROSITE" id="PS51257">
    <property type="entry name" value="PROKAR_LIPOPROTEIN"/>
    <property type="match status" value="1"/>
</dbReference>
<comment type="caution">
    <text evidence="3">The sequence shown here is derived from an EMBL/GenBank/DDBJ whole genome shotgun (WGS) entry which is preliminary data.</text>
</comment>
<dbReference type="SFLD" id="SFLDG01125">
    <property type="entry name" value="C1.1:_Acid_Phosphatase_Like"/>
    <property type="match status" value="1"/>
</dbReference>
<gene>
    <name evidence="3" type="ORF">HMPREF9968_0463</name>
</gene>
<dbReference type="InterPro" id="IPR023214">
    <property type="entry name" value="HAD_sf"/>
</dbReference>
<sequence length="330" mass="37473">MKISKVTITIASTLASVILLTGCGTNSANSQTTQSSTSDNQVTMTYDQLRSRENTMSTLWYQKAAETKALYLQGYNVATDRLKELLKTQTDKPYSIVLDLDETVLDNSPYQAQNVKDGTAFTPENWDVWVKKAAAKAVPGAKDFLQFADQNGVQIYYVSDRTIDQVDDTIKNLENEGIPVQSRDHLMFLEKGVKSKEGRRQAVQEKTNLVMLLGDNLVDFAEFSKTSETERDQKLEELQKEFGEKFIIFPNPMYGSWESTVYNGNKLDARVKLKSAKKTYKVLINKRAIYQFTLTTRYRICENSEKRRFPSGNRLLIGQTSPIQNVLHLV</sequence>
<dbReference type="Proteomes" id="UP000003695">
    <property type="component" value="Unassembled WGS sequence"/>
</dbReference>